<reference evidence="1" key="1">
    <citation type="journal article" date="2014" name="Front. Microbiol.">
        <title>High frequency of phylogenetically diverse reductive dehalogenase-homologous genes in deep subseafloor sedimentary metagenomes.</title>
        <authorList>
            <person name="Kawai M."/>
            <person name="Futagami T."/>
            <person name="Toyoda A."/>
            <person name="Takaki Y."/>
            <person name="Nishi S."/>
            <person name="Hori S."/>
            <person name="Arai W."/>
            <person name="Tsubouchi T."/>
            <person name="Morono Y."/>
            <person name="Uchiyama I."/>
            <person name="Ito T."/>
            <person name="Fujiyama A."/>
            <person name="Inagaki F."/>
            <person name="Takami H."/>
        </authorList>
    </citation>
    <scope>NUCLEOTIDE SEQUENCE</scope>
    <source>
        <strain evidence="1">Expedition CK06-06</strain>
    </source>
</reference>
<sequence>MAKIRTFYYLVDSLDRSIAADIRSALDTISGIESINMRLNENIIEVHSLRDVEEQLTMACIVAGTTLRTKVKKKDISH</sequence>
<gene>
    <name evidence="1" type="ORF">S01H4_28306</name>
</gene>
<organism evidence="1">
    <name type="scientific">marine sediment metagenome</name>
    <dbReference type="NCBI Taxonomy" id="412755"/>
    <lineage>
        <taxon>unclassified sequences</taxon>
        <taxon>metagenomes</taxon>
        <taxon>ecological metagenomes</taxon>
    </lineage>
</organism>
<name>X1AN40_9ZZZZ</name>
<comment type="caution">
    <text evidence="1">The sequence shown here is derived from an EMBL/GenBank/DDBJ whole genome shotgun (WGS) entry which is preliminary data.</text>
</comment>
<dbReference type="AlphaFoldDB" id="X1AN40"/>
<proteinExistence type="predicted"/>
<evidence type="ECO:0008006" key="2">
    <source>
        <dbReference type="Google" id="ProtNLM"/>
    </source>
</evidence>
<dbReference type="EMBL" id="BART01014041">
    <property type="protein sequence ID" value="GAG84135.1"/>
    <property type="molecule type" value="Genomic_DNA"/>
</dbReference>
<evidence type="ECO:0000313" key="1">
    <source>
        <dbReference type="EMBL" id="GAG84135.1"/>
    </source>
</evidence>
<protein>
    <recommendedName>
        <fullName evidence="2">HMA domain-containing protein</fullName>
    </recommendedName>
</protein>
<accession>X1AN40</accession>